<gene>
    <name evidence="1" type="ORF">GRF29_112g1312501</name>
</gene>
<organism evidence="1 2">
    <name type="scientific">Pseudopithomyces chartarum</name>
    <dbReference type="NCBI Taxonomy" id="1892770"/>
    <lineage>
        <taxon>Eukaryota</taxon>
        <taxon>Fungi</taxon>
        <taxon>Dikarya</taxon>
        <taxon>Ascomycota</taxon>
        <taxon>Pezizomycotina</taxon>
        <taxon>Dothideomycetes</taxon>
        <taxon>Pleosporomycetidae</taxon>
        <taxon>Pleosporales</taxon>
        <taxon>Massarineae</taxon>
        <taxon>Didymosphaeriaceae</taxon>
        <taxon>Pseudopithomyces</taxon>
    </lineage>
</organism>
<dbReference type="AlphaFoldDB" id="A0AAN6LVE6"/>
<dbReference type="EMBL" id="WVTA01000011">
    <property type="protein sequence ID" value="KAK3203460.1"/>
    <property type="molecule type" value="Genomic_DNA"/>
</dbReference>
<name>A0AAN6LVE6_9PLEO</name>
<accession>A0AAN6LVE6</accession>
<keyword evidence="2" id="KW-1185">Reference proteome</keyword>
<reference evidence="1 2" key="1">
    <citation type="submission" date="2021-02" db="EMBL/GenBank/DDBJ databases">
        <title>Genome assembly of Pseudopithomyces chartarum.</title>
        <authorList>
            <person name="Jauregui R."/>
            <person name="Singh J."/>
            <person name="Voisey C."/>
        </authorList>
    </citation>
    <scope>NUCLEOTIDE SEQUENCE [LARGE SCALE GENOMIC DNA]</scope>
    <source>
        <strain evidence="1 2">AGR01</strain>
    </source>
</reference>
<dbReference type="Proteomes" id="UP001280581">
    <property type="component" value="Unassembled WGS sequence"/>
</dbReference>
<sequence>MAPRLVCPQVDDDDPVAAFCAAVRDVGDSLPRGRDAGTQVEAYVVEVAICEGDGGRENDGVDYFVGGKVHGY</sequence>
<evidence type="ECO:0000313" key="2">
    <source>
        <dbReference type="Proteomes" id="UP001280581"/>
    </source>
</evidence>
<comment type="caution">
    <text evidence="1">The sequence shown here is derived from an EMBL/GenBank/DDBJ whole genome shotgun (WGS) entry which is preliminary data.</text>
</comment>
<protein>
    <submittedName>
        <fullName evidence="1">Uncharacterized protein</fullName>
    </submittedName>
</protein>
<evidence type="ECO:0000313" key="1">
    <source>
        <dbReference type="EMBL" id="KAK3203460.1"/>
    </source>
</evidence>
<proteinExistence type="predicted"/>